<reference evidence="7" key="1">
    <citation type="submission" date="2022-10" db="EMBL/GenBank/DDBJ databases">
        <title>Vagococcus sp. isolated from poultry meat.</title>
        <authorList>
            <person name="Johansson P."/>
            <person name="Bjorkroth J."/>
        </authorList>
    </citation>
    <scope>NUCLEOTIDE SEQUENCE</scope>
    <source>
        <strain evidence="7">PNs007</strain>
    </source>
</reference>
<evidence type="ECO:0000313" key="7">
    <source>
        <dbReference type="EMBL" id="MDF0479602.1"/>
    </source>
</evidence>
<feature type="transmembrane region" description="Helical" evidence="6">
    <location>
        <begin position="90"/>
        <end position="117"/>
    </location>
</feature>
<dbReference type="PANTHER" id="PTHR33931">
    <property type="entry name" value="HOLIN-LIKE PROTEIN CIDA-RELATED"/>
    <property type="match status" value="1"/>
</dbReference>
<dbReference type="InterPro" id="IPR005538">
    <property type="entry name" value="LrgA/CidA"/>
</dbReference>
<dbReference type="RefSeq" id="WP_275471236.1">
    <property type="nucleotide sequence ID" value="NZ_JAPDSH010000003.1"/>
</dbReference>
<evidence type="ECO:0000256" key="6">
    <source>
        <dbReference type="SAM" id="Phobius"/>
    </source>
</evidence>
<feature type="transmembrane region" description="Helical" evidence="6">
    <location>
        <begin position="12"/>
        <end position="30"/>
    </location>
</feature>
<accession>A0ABT5X0S7</accession>
<proteinExistence type="predicted"/>
<keyword evidence="2" id="KW-1003">Cell membrane</keyword>
<evidence type="ECO:0000256" key="5">
    <source>
        <dbReference type="ARBA" id="ARBA00023136"/>
    </source>
</evidence>
<comment type="subcellular location">
    <subcellularLocation>
        <location evidence="1">Cell membrane</location>
        <topology evidence="1">Multi-pass membrane protein</topology>
    </subcellularLocation>
</comment>
<keyword evidence="8" id="KW-1185">Reference proteome</keyword>
<protein>
    <submittedName>
        <fullName evidence="7">Antiholin-like murein hydrolase modulator LrgA</fullName>
    </submittedName>
</protein>
<dbReference type="EMBL" id="JAPDSH010000003">
    <property type="protein sequence ID" value="MDF0479602.1"/>
    <property type="molecule type" value="Genomic_DNA"/>
</dbReference>
<name>A0ABT5X0S7_9ENTE</name>
<feature type="transmembrane region" description="Helical" evidence="6">
    <location>
        <begin position="36"/>
        <end position="53"/>
    </location>
</feature>
<evidence type="ECO:0000256" key="1">
    <source>
        <dbReference type="ARBA" id="ARBA00004651"/>
    </source>
</evidence>
<dbReference type="NCBIfam" id="NF003155">
    <property type="entry name" value="PRK04125.1"/>
    <property type="match status" value="1"/>
</dbReference>
<feature type="transmembrane region" description="Helical" evidence="6">
    <location>
        <begin position="65"/>
        <end position="84"/>
    </location>
</feature>
<keyword evidence="3 6" id="KW-0812">Transmembrane</keyword>
<evidence type="ECO:0000256" key="3">
    <source>
        <dbReference type="ARBA" id="ARBA00022692"/>
    </source>
</evidence>
<dbReference type="PANTHER" id="PTHR33931:SF4">
    <property type="entry name" value="ANTIHOLIN-LIKE PROTEIN LRGA"/>
    <property type="match status" value="1"/>
</dbReference>
<comment type="caution">
    <text evidence="7">The sequence shown here is derived from an EMBL/GenBank/DDBJ whole genome shotgun (WGS) entry which is preliminary data.</text>
</comment>
<evidence type="ECO:0000313" key="8">
    <source>
        <dbReference type="Proteomes" id="UP001147148"/>
    </source>
</evidence>
<evidence type="ECO:0000256" key="4">
    <source>
        <dbReference type="ARBA" id="ARBA00022989"/>
    </source>
</evidence>
<organism evidence="7 8">
    <name type="scientific">Vagococcus proximus</name>
    <dbReference type="NCBI Taxonomy" id="2991417"/>
    <lineage>
        <taxon>Bacteria</taxon>
        <taxon>Bacillati</taxon>
        <taxon>Bacillota</taxon>
        <taxon>Bacilli</taxon>
        <taxon>Lactobacillales</taxon>
        <taxon>Enterococcaceae</taxon>
        <taxon>Vagococcus</taxon>
    </lineage>
</organism>
<gene>
    <name evidence="7" type="primary">lrgA</name>
    <name evidence="7" type="ORF">OL233_04800</name>
</gene>
<evidence type="ECO:0000256" key="2">
    <source>
        <dbReference type="ARBA" id="ARBA00022475"/>
    </source>
</evidence>
<sequence length="145" mass="15994">MSKQKTYSFLQQAFIFAAIMLVSNFIVQFLPFPMPTSVMGLVLLFICLCLKIVKLEQVEGLGNSLTSLISFLFVPSGISVINSLGLMKEYGFQIVSIIVIATVILLAVTGWSASFLLKLRDGERGKLKEVVQSATPIFKEVKEVN</sequence>
<keyword evidence="4 6" id="KW-1133">Transmembrane helix</keyword>
<dbReference type="Pfam" id="PF03788">
    <property type="entry name" value="LrgA"/>
    <property type="match status" value="1"/>
</dbReference>
<keyword evidence="5 6" id="KW-0472">Membrane</keyword>
<dbReference type="Proteomes" id="UP001147148">
    <property type="component" value="Unassembled WGS sequence"/>
</dbReference>